<dbReference type="GO" id="GO:0016853">
    <property type="term" value="F:isomerase activity"/>
    <property type="evidence" value="ECO:0007669"/>
    <property type="project" value="UniProtKB-KW"/>
</dbReference>
<gene>
    <name evidence="1" type="ORF">CHK_2524</name>
</gene>
<dbReference type="OrthoDB" id="9791139at2"/>
<dbReference type="Proteomes" id="UP000034076">
    <property type="component" value="Unassembled WGS sequence"/>
</dbReference>
<sequence>MDLLSTIKNSNMEHFLPKGWDLKRLDDCCSHAPEEIFEKQSFWHDDFKPVLCENNTTFGMMMGHEIALTIKQAKDAGHKLAMILPVGPMGMYEWAVYFLKEWNVDCKHVYGFNMDEWSDETGTTLDKDNNGSFQHAMEASFYGPLGKLTVPENQRNFATKENLPTYAEKIAKLKAEGAKLVTVFGIGRVFHIAFWEPHFAGEYDSFEEWKSQAYRLGAHLHPLTIEQNALHSFKSRTTQVPAFANTIGPGLFLQSDKIIGGCDGCYDRGMMWQGMSLWTALRYGPDMWVPASFMPTLPGKLFFIKELAGPLVAECN</sequence>
<dbReference type="PATRIC" id="fig|270498.16.peg.1270"/>
<dbReference type="RefSeq" id="WP_046444345.1">
    <property type="nucleotide sequence ID" value="NZ_LAYJ01000115.1"/>
</dbReference>
<name>A0A0M2NCE1_9FIRM</name>
<keyword evidence="2" id="KW-1185">Reference proteome</keyword>
<dbReference type="Gene3D" id="3.40.50.1360">
    <property type="match status" value="1"/>
</dbReference>
<accession>A0A0M2NCE1</accession>
<protein>
    <submittedName>
        <fullName evidence="1">Putative glucosamine-6-phosphate isomerase</fullName>
    </submittedName>
</protein>
<dbReference type="AlphaFoldDB" id="A0A0M2NCE1"/>
<dbReference type="STRING" id="270498.CHK_2524"/>
<evidence type="ECO:0000313" key="1">
    <source>
        <dbReference type="EMBL" id="KKI49908.1"/>
    </source>
</evidence>
<proteinExistence type="predicted"/>
<dbReference type="InterPro" id="IPR037171">
    <property type="entry name" value="NagB/RpiA_transferase-like"/>
</dbReference>
<organism evidence="1 2">
    <name type="scientific">Christensenella hongkongensis</name>
    <dbReference type="NCBI Taxonomy" id="270498"/>
    <lineage>
        <taxon>Bacteria</taxon>
        <taxon>Bacillati</taxon>
        <taxon>Bacillota</taxon>
        <taxon>Clostridia</taxon>
        <taxon>Christensenellales</taxon>
        <taxon>Christensenellaceae</taxon>
        <taxon>Christensenella</taxon>
    </lineage>
</organism>
<keyword evidence="1" id="KW-0413">Isomerase</keyword>
<comment type="caution">
    <text evidence="1">The sequence shown here is derived from an EMBL/GenBank/DDBJ whole genome shotgun (WGS) entry which is preliminary data.</text>
</comment>
<dbReference type="EMBL" id="LAYJ01000115">
    <property type="protein sequence ID" value="KKI49908.1"/>
    <property type="molecule type" value="Genomic_DNA"/>
</dbReference>
<dbReference type="SUPFAM" id="SSF100950">
    <property type="entry name" value="NagB/RpiA/CoA transferase-like"/>
    <property type="match status" value="1"/>
</dbReference>
<evidence type="ECO:0000313" key="2">
    <source>
        <dbReference type="Proteomes" id="UP000034076"/>
    </source>
</evidence>
<reference evidence="1 2" key="1">
    <citation type="submission" date="2015-04" db="EMBL/GenBank/DDBJ databases">
        <title>Draft genome sequence of bacteremic isolate Catabacter hongkongensis type strain HKU16T.</title>
        <authorList>
            <person name="Lau S.K."/>
            <person name="Teng J.L."/>
            <person name="Huang Y."/>
            <person name="Curreem S.O."/>
            <person name="Tsui S.K."/>
            <person name="Woo P.C."/>
        </authorList>
    </citation>
    <scope>NUCLEOTIDE SEQUENCE [LARGE SCALE GENOMIC DNA]</scope>
    <source>
        <strain evidence="1 2">HKU16</strain>
    </source>
</reference>